<evidence type="ECO:0000313" key="5">
    <source>
        <dbReference type="Proteomes" id="UP000318939"/>
    </source>
</evidence>
<dbReference type="SUPFAM" id="SSF53474">
    <property type="entry name" value="alpha/beta-Hydrolases"/>
    <property type="match status" value="1"/>
</dbReference>
<evidence type="ECO:0000259" key="3">
    <source>
        <dbReference type="Pfam" id="PF02230"/>
    </source>
</evidence>
<dbReference type="PANTHER" id="PTHR10655">
    <property type="entry name" value="LYSOPHOSPHOLIPASE-RELATED"/>
    <property type="match status" value="1"/>
</dbReference>
<gene>
    <name evidence="4" type="ORF">PR018_22650</name>
</gene>
<sequence>MSVSLASSQQRLVILLHGMGGSGSSIMPIAGPWRRTLPNTRFAAPDAPFPGAQGGHQWFRVDGQELRPDHVDFVREAFDELISEVVTREGFERALDRVAFVSVSQGSLMALDAVASGRWQIGALVSFAGLLPLRPAVMSNRMPILLIHGQDDSSIPVQASKAAAGQLRTAGFDVELEVLPGVGHTITPEGAEIALAFLRKQLA</sequence>
<reference evidence="4 5" key="2">
    <citation type="journal article" date="2023" name="MicrobiologyOpen">
        <title>Genomics of the tumorigenes clade of the family Rhizobiaceae and description of Rhizobium rhododendri sp. nov.</title>
        <authorList>
            <person name="Kuzmanovic N."/>
            <person name="diCenzo G.C."/>
            <person name="Bunk B."/>
            <person name="Sproeer C."/>
            <person name="Fruehling A."/>
            <person name="Neumann-Schaal M."/>
            <person name="Overmann J."/>
            <person name="Smalla K."/>
        </authorList>
    </citation>
    <scope>NUCLEOTIDE SEQUENCE [LARGE SCALE GENOMIC DNA]</scope>
    <source>
        <strain evidence="5">rho-6.2</strain>
        <plasmid evidence="4 5">unnamed1</plasmid>
    </source>
</reference>
<dbReference type="Pfam" id="PF02230">
    <property type="entry name" value="Abhydrolase_2"/>
    <property type="match status" value="1"/>
</dbReference>
<protein>
    <submittedName>
        <fullName evidence="4">Prolyl oligopeptidase family serine peptidase</fullName>
    </submittedName>
</protein>
<dbReference type="PANTHER" id="PTHR10655:SF17">
    <property type="entry name" value="LYSOPHOSPHOLIPASE-LIKE PROTEIN 1"/>
    <property type="match status" value="1"/>
</dbReference>
<dbReference type="Gene3D" id="3.40.50.1820">
    <property type="entry name" value="alpha/beta hydrolase"/>
    <property type="match status" value="1"/>
</dbReference>
<organism evidence="4 5">
    <name type="scientific">Rhizobium rhododendri</name>
    <dbReference type="NCBI Taxonomy" id="2506430"/>
    <lineage>
        <taxon>Bacteria</taxon>
        <taxon>Pseudomonadati</taxon>
        <taxon>Pseudomonadota</taxon>
        <taxon>Alphaproteobacteria</taxon>
        <taxon>Hyphomicrobiales</taxon>
        <taxon>Rhizobiaceae</taxon>
        <taxon>Rhizobium/Agrobacterium group</taxon>
        <taxon>Rhizobium</taxon>
    </lineage>
</organism>
<evidence type="ECO:0000256" key="2">
    <source>
        <dbReference type="ARBA" id="ARBA00022801"/>
    </source>
</evidence>
<dbReference type="EMBL" id="CP117268">
    <property type="protein sequence ID" value="WFS25084.1"/>
    <property type="molecule type" value="Genomic_DNA"/>
</dbReference>
<dbReference type="InterPro" id="IPR029058">
    <property type="entry name" value="AB_hydrolase_fold"/>
</dbReference>
<proteinExistence type="inferred from homology"/>
<name>A0ABY8IPL3_9HYPH</name>
<comment type="similarity">
    <text evidence="1">Belongs to the AB hydrolase superfamily. AB hydrolase 2 family.</text>
</comment>
<dbReference type="Proteomes" id="UP000318939">
    <property type="component" value="Plasmid unnamed1"/>
</dbReference>
<reference evidence="4 5" key="1">
    <citation type="journal article" date="2019" name="Phytopathology">
        <title>A Novel Group of Rhizobium tumorigenes-Like Agrobacteria Associated with Crown Gall Disease of Rhododendron and Blueberry.</title>
        <authorList>
            <person name="Kuzmanovic N."/>
            <person name="Behrens P."/>
            <person name="Idczak E."/>
            <person name="Wagner S."/>
            <person name="Gotz M."/>
            <person name="Sproer C."/>
            <person name="Bunk B."/>
            <person name="Overmann J."/>
            <person name="Smalla K."/>
        </authorList>
    </citation>
    <scope>NUCLEOTIDE SEQUENCE [LARGE SCALE GENOMIC DNA]</scope>
    <source>
        <strain evidence="5">rho-6.2</strain>
    </source>
</reference>
<feature type="domain" description="Phospholipase/carboxylesterase/thioesterase" evidence="3">
    <location>
        <begin position="6"/>
        <end position="200"/>
    </location>
</feature>
<evidence type="ECO:0000313" key="4">
    <source>
        <dbReference type="EMBL" id="WFS25084.1"/>
    </source>
</evidence>
<keyword evidence="5" id="KW-1185">Reference proteome</keyword>
<evidence type="ECO:0000256" key="1">
    <source>
        <dbReference type="ARBA" id="ARBA00006499"/>
    </source>
</evidence>
<dbReference type="InterPro" id="IPR003140">
    <property type="entry name" value="PLipase/COase/thioEstase"/>
</dbReference>
<dbReference type="InterPro" id="IPR050565">
    <property type="entry name" value="LYPA1-2/EST-like"/>
</dbReference>
<keyword evidence="2" id="KW-0378">Hydrolase</keyword>
<accession>A0ABY8IPL3</accession>
<keyword evidence="4" id="KW-0614">Plasmid</keyword>
<dbReference type="RefSeq" id="WP_142831065.1">
    <property type="nucleotide sequence ID" value="NZ_CP117268.1"/>
</dbReference>
<geneLocation type="plasmid" evidence="4 5">
    <name>unnamed1</name>
</geneLocation>